<evidence type="ECO:0000313" key="2">
    <source>
        <dbReference type="Proteomes" id="UP000297245"/>
    </source>
</evidence>
<name>A0A4S8KRS8_DENBC</name>
<sequence length="179" mass="20203">MSLKKNLPVNPLKNVPVNLHLRVINYMMLSSNLTIPPAVGLAMASPASHTVSHMVVKDEDVSQKISAEILATLESEPHVRKSPTWSSDSDTKTDNTISKVKKFIQDMDSGISFWLKHIKLEKDDIQDIKTGQLTSWIIDAYFEAYNLNCVRSQGIYIVKCFDHSDFEEIFDFNGSPKEC</sequence>
<organism evidence="1 2">
    <name type="scientific">Dendrothele bispora (strain CBS 962.96)</name>
    <dbReference type="NCBI Taxonomy" id="1314807"/>
    <lineage>
        <taxon>Eukaryota</taxon>
        <taxon>Fungi</taxon>
        <taxon>Dikarya</taxon>
        <taxon>Basidiomycota</taxon>
        <taxon>Agaricomycotina</taxon>
        <taxon>Agaricomycetes</taxon>
        <taxon>Agaricomycetidae</taxon>
        <taxon>Agaricales</taxon>
        <taxon>Agaricales incertae sedis</taxon>
        <taxon>Dendrothele</taxon>
    </lineage>
</organism>
<proteinExistence type="predicted"/>
<dbReference type="Proteomes" id="UP000297245">
    <property type="component" value="Unassembled WGS sequence"/>
</dbReference>
<reference evidence="1 2" key="1">
    <citation type="journal article" date="2019" name="Nat. Ecol. Evol.">
        <title>Megaphylogeny resolves global patterns of mushroom evolution.</title>
        <authorList>
            <person name="Varga T."/>
            <person name="Krizsan K."/>
            <person name="Foldi C."/>
            <person name="Dima B."/>
            <person name="Sanchez-Garcia M."/>
            <person name="Sanchez-Ramirez S."/>
            <person name="Szollosi G.J."/>
            <person name="Szarkandi J.G."/>
            <person name="Papp V."/>
            <person name="Albert L."/>
            <person name="Andreopoulos W."/>
            <person name="Angelini C."/>
            <person name="Antonin V."/>
            <person name="Barry K.W."/>
            <person name="Bougher N.L."/>
            <person name="Buchanan P."/>
            <person name="Buyck B."/>
            <person name="Bense V."/>
            <person name="Catcheside P."/>
            <person name="Chovatia M."/>
            <person name="Cooper J."/>
            <person name="Damon W."/>
            <person name="Desjardin D."/>
            <person name="Finy P."/>
            <person name="Geml J."/>
            <person name="Haridas S."/>
            <person name="Hughes K."/>
            <person name="Justo A."/>
            <person name="Karasinski D."/>
            <person name="Kautmanova I."/>
            <person name="Kiss B."/>
            <person name="Kocsube S."/>
            <person name="Kotiranta H."/>
            <person name="LaButti K.M."/>
            <person name="Lechner B.E."/>
            <person name="Liimatainen K."/>
            <person name="Lipzen A."/>
            <person name="Lukacs Z."/>
            <person name="Mihaltcheva S."/>
            <person name="Morgado L.N."/>
            <person name="Niskanen T."/>
            <person name="Noordeloos M.E."/>
            <person name="Ohm R.A."/>
            <person name="Ortiz-Santana B."/>
            <person name="Ovrebo C."/>
            <person name="Racz N."/>
            <person name="Riley R."/>
            <person name="Savchenko A."/>
            <person name="Shiryaev A."/>
            <person name="Soop K."/>
            <person name="Spirin V."/>
            <person name="Szebenyi C."/>
            <person name="Tomsovsky M."/>
            <person name="Tulloss R.E."/>
            <person name="Uehling J."/>
            <person name="Grigoriev I.V."/>
            <person name="Vagvolgyi C."/>
            <person name="Papp T."/>
            <person name="Martin F.M."/>
            <person name="Miettinen O."/>
            <person name="Hibbett D.S."/>
            <person name="Nagy L.G."/>
        </authorList>
    </citation>
    <scope>NUCLEOTIDE SEQUENCE [LARGE SCALE GENOMIC DNA]</scope>
    <source>
        <strain evidence="1 2">CBS 962.96</strain>
    </source>
</reference>
<dbReference type="EMBL" id="ML180190">
    <property type="protein sequence ID" value="THU78449.1"/>
    <property type="molecule type" value="Genomic_DNA"/>
</dbReference>
<gene>
    <name evidence="1" type="ORF">K435DRAFT_811541</name>
</gene>
<accession>A0A4S8KRS8</accession>
<keyword evidence="2" id="KW-1185">Reference proteome</keyword>
<protein>
    <submittedName>
        <fullName evidence="1">Uncharacterized protein</fullName>
    </submittedName>
</protein>
<dbReference type="AlphaFoldDB" id="A0A4S8KRS8"/>
<evidence type="ECO:0000313" key="1">
    <source>
        <dbReference type="EMBL" id="THU78449.1"/>
    </source>
</evidence>